<feature type="region of interest" description="Disordered" evidence="1">
    <location>
        <begin position="61"/>
        <end position="100"/>
    </location>
</feature>
<feature type="compositionally biased region" description="Basic and acidic residues" evidence="1">
    <location>
        <begin position="84"/>
        <end position="98"/>
    </location>
</feature>
<protein>
    <submittedName>
        <fullName evidence="3">Uncharacterized protein</fullName>
    </submittedName>
</protein>
<evidence type="ECO:0000313" key="4">
    <source>
        <dbReference type="Proteomes" id="UP000249218"/>
    </source>
</evidence>
<reference evidence="3 4" key="1">
    <citation type="journal article" date="2017" name="BMC Biol.">
        <title>Genomic innovations, transcriptional plasticity and gene loss underlying the evolution and divergence of two highly polyphagous and invasive Helicoverpa pest species.</title>
        <authorList>
            <person name="Pearce S.L."/>
            <person name="Clarke D.F."/>
            <person name="East P.D."/>
            <person name="Elfekih S."/>
            <person name="Gordon K.H."/>
            <person name="Jermiin L.S."/>
            <person name="McGaughran A."/>
            <person name="Oakeshott J.G."/>
            <person name="Papanikolaou A."/>
            <person name="Perera O.P."/>
            <person name="Rane R.V."/>
            <person name="Richards S."/>
            <person name="Tay W.T."/>
            <person name="Walsh T.K."/>
            <person name="Anderson A."/>
            <person name="Anderson C.J."/>
            <person name="Asgari S."/>
            <person name="Board P.G."/>
            <person name="Bretschneider A."/>
            <person name="Campbell P.M."/>
            <person name="Chertemps T."/>
            <person name="Christeller J.T."/>
            <person name="Coppin C.W."/>
            <person name="Downes S.J."/>
            <person name="Duan G."/>
            <person name="Farnsworth C.A."/>
            <person name="Good R.T."/>
            <person name="Han L.B."/>
            <person name="Han Y.C."/>
            <person name="Hatje K."/>
            <person name="Horne I."/>
            <person name="Huang Y.P."/>
            <person name="Hughes D.S."/>
            <person name="Jacquin-Joly E."/>
            <person name="James W."/>
            <person name="Jhangiani S."/>
            <person name="Kollmar M."/>
            <person name="Kuwar S.S."/>
            <person name="Li S."/>
            <person name="Liu N.Y."/>
            <person name="Maibeche M.T."/>
            <person name="Miller J.R."/>
            <person name="Montagne N."/>
            <person name="Perry T."/>
            <person name="Qu J."/>
            <person name="Song S.V."/>
            <person name="Sutton G.G."/>
            <person name="Vogel H."/>
            <person name="Walenz B.P."/>
            <person name="Xu W."/>
            <person name="Zhang H.J."/>
            <person name="Zou Z."/>
            <person name="Batterham P."/>
            <person name="Edwards O.R."/>
            <person name="Feyereisen R."/>
            <person name="Gibbs R.A."/>
            <person name="Heckel D.G."/>
            <person name="McGrath A."/>
            <person name="Robin C."/>
            <person name="Scherer S.E."/>
            <person name="Worley K.C."/>
            <person name="Wu Y.D."/>
        </authorList>
    </citation>
    <scope>NUCLEOTIDE SEQUENCE [LARGE SCALE GENOMIC DNA]</scope>
    <source>
        <strain evidence="3">Harm_GR_Male_#8</strain>
        <tissue evidence="3">Whole organism</tissue>
    </source>
</reference>
<feature type="chain" id="PRO_5016100110" evidence="2">
    <location>
        <begin position="21"/>
        <end position="171"/>
    </location>
</feature>
<dbReference type="OrthoDB" id="7477074at2759"/>
<dbReference type="AlphaFoldDB" id="A0A2W1BF79"/>
<keyword evidence="4" id="KW-1185">Reference proteome</keyword>
<feature type="signal peptide" evidence="2">
    <location>
        <begin position="1"/>
        <end position="20"/>
    </location>
</feature>
<proteinExistence type="predicted"/>
<evidence type="ECO:0000256" key="2">
    <source>
        <dbReference type="SAM" id="SignalP"/>
    </source>
</evidence>
<name>A0A2W1BF79_HELAM</name>
<accession>A0A2W1BF79</accession>
<evidence type="ECO:0000256" key="1">
    <source>
        <dbReference type="SAM" id="MobiDB-lite"/>
    </source>
</evidence>
<sequence>MVTGKICVVSVLLSLHAANSYILLTANVEDMHSLAKQIAASPVGNQLNKILNRASAIFNQQFSKGSKPQMRSNPNLESEESDGQDQKTMEKDEVKGTTEDDVEVWKPNNKVMTAELNGQPSDSSSELSAEANVVQQAVKVGRRHQPGPDLIELGRNASFYLSSIKKIFENV</sequence>
<evidence type="ECO:0000313" key="3">
    <source>
        <dbReference type="EMBL" id="PZC73732.1"/>
    </source>
</evidence>
<organism evidence="3 4">
    <name type="scientific">Helicoverpa armigera</name>
    <name type="common">Cotton bollworm</name>
    <name type="synonym">Heliothis armigera</name>
    <dbReference type="NCBI Taxonomy" id="29058"/>
    <lineage>
        <taxon>Eukaryota</taxon>
        <taxon>Metazoa</taxon>
        <taxon>Ecdysozoa</taxon>
        <taxon>Arthropoda</taxon>
        <taxon>Hexapoda</taxon>
        <taxon>Insecta</taxon>
        <taxon>Pterygota</taxon>
        <taxon>Neoptera</taxon>
        <taxon>Endopterygota</taxon>
        <taxon>Lepidoptera</taxon>
        <taxon>Glossata</taxon>
        <taxon>Ditrysia</taxon>
        <taxon>Noctuoidea</taxon>
        <taxon>Noctuidae</taxon>
        <taxon>Heliothinae</taxon>
        <taxon>Helicoverpa</taxon>
    </lineage>
</organism>
<dbReference type="Proteomes" id="UP000249218">
    <property type="component" value="Unassembled WGS sequence"/>
</dbReference>
<keyword evidence="2" id="KW-0732">Signal</keyword>
<feature type="compositionally biased region" description="Polar residues" evidence="1">
    <location>
        <begin position="61"/>
        <end position="76"/>
    </location>
</feature>
<gene>
    <name evidence="3" type="primary">HaOG208916</name>
    <name evidence="3" type="ORF">B5X24_HaOG208916</name>
</gene>
<dbReference type="EMBL" id="KZ150088">
    <property type="protein sequence ID" value="PZC73732.1"/>
    <property type="molecule type" value="Genomic_DNA"/>
</dbReference>